<organism evidence="2 3">
    <name type="scientific">Bifidobacterium magnum</name>
    <dbReference type="NCBI Taxonomy" id="1692"/>
    <lineage>
        <taxon>Bacteria</taxon>
        <taxon>Bacillati</taxon>
        <taxon>Actinomycetota</taxon>
        <taxon>Actinomycetes</taxon>
        <taxon>Bifidobacteriales</taxon>
        <taxon>Bifidobacteriaceae</taxon>
        <taxon>Bifidobacterium</taxon>
    </lineage>
</organism>
<protein>
    <recommendedName>
        <fullName evidence="1">DUF58 domain-containing protein</fullName>
    </recommendedName>
</protein>
<reference evidence="2 3" key="1">
    <citation type="submission" date="2014-03" db="EMBL/GenBank/DDBJ databases">
        <title>Genomics of Bifidobacteria.</title>
        <authorList>
            <person name="Ventura M."/>
            <person name="Milani C."/>
            <person name="Lugli G.A."/>
        </authorList>
    </citation>
    <scope>NUCLEOTIDE SEQUENCE [LARGE SCALE GENOMIC DNA]</scope>
    <source>
        <strain evidence="2 3">LMG 11591</strain>
    </source>
</reference>
<dbReference type="InterPro" id="IPR002881">
    <property type="entry name" value="DUF58"/>
</dbReference>
<dbReference type="AlphaFoldDB" id="A0A087BCQ4"/>
<evidence type="ECO:0000259" key="1">
    <source>
        <dbReference type="Pfam" id="PF01882"/>
    </source>
</evidence>
<dbReference type="PANTHER" id="PTHR33608">
    <property type="entry name" value="BLL2464 PROTEIN"/>
    <property type="match status" value="1"/>
</dbReference>
<comment type="caution">
    <text evidence="2">The sequence shown here is derived from an EMBL/GenBank/DDBJ whole genome shotgun (WGS) entry which is preliminary data.</text>
</comment>
<proteinExistence type="predicted"/>
<accession>A0A087BCQ4</accession>
<dbReference type="Pfam" id="PF01882">
    <property type="entry name" value="DUF58"/>
    <property type="match status" value="1"/>
</dbReference>
<gene>
    <name evidence="2" type="ORF">BMAGN_0677</name>
</gene>
<dbReference type="eggNOG" id="COG1721">
    <property type="taxonomic scope" value="Bacteria"/>
</dbReference>
<feature type="domain" description="DUF58" evidence="1">
    <location>
        <begin position="52"/>
        <end position="226"/>
    </location>
</feature>
<sequence>MIDERANQNNSVRRKIEAFSTTMTLPTVRRALGVIEGEHASRRRGGNDDLLDIRPYDTGDEARAIDWKISARSGQPMVVQRERLVSGRVYLLMDVGREMNEYCASGERAYEVAANALCMVAALSLRRSDDVSLVFADNASITRVPFHGGFAHFERVLDKALDKQWDAPRNVAALLDYAARIRDRNAFVVIATDSHGLDPDHIKRLRRIAQTHPCMVIDVSTINPFERHPIESMPDAAITDAHTHRRVPAFLRTKRNAEAVSTHDAYAIAALERELTRCGTQFIHAPSSEAMLHAFLTLISRAQQGAYAYRPAPQPASVDAPGGNQ</sequence>
<dbReference type="RefSeq" id="WP_022859269.1">
    <property type="nucleotide sequence ID" value="NZ_JGZB01000003.1"/>
</dbReference>
<evidence type="ECO:0000313" key="3">
    <source>
        <dbReference type="Proteomes" id="UP000029052"/>
    </source>
</evidence>
<keyword evidence="3" id="KW-1185">Reference proteome</keyword>
<dbReference type="STRING" id="1692.BMAGN_0677"/>
<dbReference type="PANTHER" id="PTHR33608:SF6">
    <property type="entry name" value="BLL2464 PROTEIN"/>
    <property type="match status" value="1"/>
</dbReference>
<name>A0A087BCQ4_9BIFI</name>
<dbReference type="Proteomes" id="UP000029052">
    <property type="component" value="Unassembled WGS sequence"/>
</dbReference>
<evidence type="ECO:0000313" key="2">
    <source>
        <dbReference type="EMBL" id="KFI68804.1"/>
    </source>
</evidence>
<dbReference type="EMBL" id="JGZB01000003">
    <property type="protein sequence ID" value="KFI68804.1"/>
    <property type="molecule type" value="Genomic_DNA"/>
</dbReference>